<reference evidence="4" key="3">
    <citation type="submission" date="2020-06" db="EMBL/GenBank/DDBJ databases">
        <authorList>
            <person name="Arumugam K."/>
            <person name="Besarab I."/>
            <person name="Haryono M."/>
            <person name="Bagci C."/>
            <person name="Beier S."/>
            <person name="Buchfink B."/>
            <person name="Gorska A."/>
            <person name="Qiu G."/>
            <person name="Huson D.H."/>
            <person name="Williams R.B."/>
        </authorList>
    </citation>
    <scope>NUCLEOTIDE SEQUENCE</scope>
    <source>
        <strain evidence="4">SSA1</strain>
    </source>
</reference>
<dbReference type="InterPro" id="IPR004564">
    <property type="entry name" value="OM_lipoprot_carrier_LolA-like"/>
</dbReference>
<dbReference type="KEGG" id="acog:HWD57_18400"/>
<dbReference type="AlphaFoldDB" id="A0A080M7P5"/>
<dbReference type="Proteomes" id="UP000021315">
    <property type="component" value="Unassembled WGS sequence"/>
</dbReference>
<keyword evidence="5" id="KW-1185">Reference proteome</keyword>
<dbReference type="STRING" id="1453999.AW06_002420"/>
<dbReference type="EMBL" id="CP058708">
    <property type="protein sequence ID" value="QLH51554.1"/>
    <property type="molecule type" value="Genomic_DNA"/>
</dbReference>
<proteinExistence type="predicted"/>
<organism evidence="3 5">
    <name type="scientific">Candidatus Accumulibacter cognatus</name>
    <dbReference type="NCBI Taxonomy" id="2954383"/>
    <lineage>
        <taxon>Bacteria</taxon>
        <taxon>Pseudomonadati</taxon>
        <taxon>Pseudomonadota</taxon>
        <taxon>Betaproteobacteria</taxon>
        <taxon>Candidatus Accumulibacter</taxon>
    </lineage>
</organism>
<evidence type="ECO:0000313" key="6">
    <source>
        <dbReference type="Proteomes" id="UP000509684"/>
    </source>
</evidence>
<name>A0A080M7P5_9PROT</name>
<accession>A0A7D5NCX0</accession>
<keyword evidence="1 2" id="KW-0732">Signal</keyword>
<dbReference type="EMBL" id="JDST02000053">
    <property type="protein sequence ID" value="KFB76510.1"/>
    <property type="molecule type" value="Genomic_DNA"/>
</dbReference>
<evidence type="ECO:0000313" key="5">
    <source>
        <dbReference type="Proteomes" id="UP000021315"/>
    </source>
</evidence>
<dbReference type="Gene3D" id="2.50.20.10">
    <property type="entry name" value="Lipoprotein localisation LolA/LolB/LppX"/>
    <property type="match status" value="1"/>
</dbReference>
<dbReference type="Proteomes" id="UP000509684">
    <property type="component" value="Chromosome"/>
</dbReference>
<protein>
    <submittedName>
        <fullName evidence="4">Outer membrane lipoprotein carrier protein LolA</fullName>
    </submittedName>
</protein>
<dbReference type="InterPro" id="IPR029046">
    <property type="entry name" value="LolA/LolB/LppX"/>
</dbReference>
<feature type="chain" id="PRO_5001751087" evidence="2">
    <location>
        <begin position="20"/>
        <end position="189"/>
    </location>
</feature>
<dbReference type="RefSeq" id="WP_034949508.1">
    <property type="nucleotide sequence ID" value="NZ_JDST02000053.1"/>
</dbReference>
<dbReference type="SUPFAM" id="SSF89392">
    <property type="entry name" value="Prokaryotic lipoproteins and lipoprotein localization factors"/>
    <property type="match status" value="1"/>
</dbReference>
<evidence type="ECO:0000256" key="2">
    <source>
        <dbReference type="SAM" id="SignalP"/>
    </source>
</evidence>
<accession>A0A080M7P5</accession>
<keyword evidence="4" id="KW-0449">Lipoprotein</keyword>
<gene>
    <name evidence="3" type="ORF">AW06_002420</name>
    <name evidence="4" type="ORF">HWD57_18400</name>
</gene>
<sequence length="189" mass="21224">MKRLLAALLLTVLTTPVRAAAWDLAQLMDELARTRGGKARFVETKYLALLDRPIVASGEMRFTTPDRLEKRQLTPRPETLLLDKERLTIERGQQKLSIDLTAQPEARAFVDSIRGALTGNRQALEKNYALHLAGNRERWTLTLLPSDQAIAAIVHKISIAGQGNRIHSIEYLQADGDRAVIRIEHISEK</sequence>
<dbReference type="Pfam" id="PF19574">
    <property type="entry name" value="LolA_3"/>
    <property type="match status" value="1"/>
</dbReference>
<evidence type="ECO:0000256" key="1">
    <source>
        <dbReference type="ARBA" id="ARBA00022729"/>
    </source>
</evidence>
<evidence type="ECO:0000313" key="4">
    <source>
        <dbReference type="EMBL" id="QLH51554.1"/>
    </source>
</evidence>
<reference evidence="4 6" key="2">
    <citation type="journal article" date="2019" name="Microbiome">
        <title>Annotated bacterial chromosomes from frame-shift-corrected long-read metagenomic data.</title>
        <authorList>
            <person name="Arumugam K."/>
            <person name="Bagci C."/>
            <person name="Bessarab I."/>
            <person name="Beier S."/>
            <person name="Buchfink B."/>
            <person name="Gorska A."/>
            <person name="Qiu G."/>
            <person name="Huson D.H."/>
            <person name="Williams R.B.H."/>
        </authorList>
    </citation>
    <scope>NUCLEOTIDE SEQUENCE [LARGE SCALE GENOMIC DNA]</scope>
    <source>
        <strain evidence="4">SSA1</strain>
    </source>
</reference>
<reference evidence="3 5" key="1">
    <citation type="submission" date="2014-02" db="EMBL/GenBank/DDBJ databases">
        <title>Expanding our view of genomic diversity in Candidatus Accumulibacter clades.</title>
        <authorList>
            <person name="Skennerton C.T."/>
            <person name="Barr J.J."/>
            <person name="Slater F.R."/>
            <person name="Bond P.L."/>
            <person name="Tyson G.W."/>
        </authorList>
    </citation>
    <scope>NUCLEOTIDE SEQUENCE [LARGE SCALE GENOMIC DNA]</scope>
    <source>
        <strain evidence="5">SK-02</strain>
    </source>
</reference>
<evidence type="ECO:0000313" key="3">
    <source>
        <dbReference type="EMBL" id="KFB76510.1"/>
    </source>
</evidence>
<dbReference type="CDD" id="cd16325">
    <property type="entry name" value="LolA"/>
    <property type="match status" value="1"/>
</dbReference>
<feature type="signal peptide" evidence="2">
    <location>
        <begin position="1"/>
        <end position="19"/>
    </location>
</feature>